<feature type="compositionally biased region" description="Low complexity" evidence="10">
    <location>
        <begin position="55"/>
        <end position="72"/>
    </location>
</feature>
<evidence type="ECO:0000256" key="1">
    <source>
        <dbReference type="ARBA" id="ARBA00004123"/>
    </source>
</evidence>
<reference evidence="11" key="1">
    <citation type="journal article" date="2023" name="Mol. Phylogenet. Evol.">
        <title>Genome-scale phylogeny and comparative genomics of the fungal order Sordariales.</title>
        <authorList>
            <person name="Hensen N."/>
            <person name="Bonometti L."/>
            <person name="Westerberg I."/>
            <person name="Brannstrom I.O."/>
            <person name="Guillou S."/>
            <person name="Cros-Aarteil S."/>
            <person name="Calhoun S."/>
            <person name="Haridas S."/>
            <person name="Kuo A."/>
            <person name="Mondo S."/>
            <person name="Pangilinan J."/>
            <person name="Riley R."/>
            <person name="LaButti K."/>
            <person name="Andreopoulos B."/>
            <person name="Lipzen A."/>
            <person name="Chen C."/>
            <person name="Yan M."/>
            <person name="Daum C."/>
            <person name="Ng V."/>
            <person name="Clum A."/>
            <person name="Steindorff A."/>
            <person name="Ohm R.A."/>
            <person name="Martin F."/>
            <person name="Silar P."/>
            <person name="Natvig D.O."/>
            <person name="Lalanne C."/>
            <person name="Gautier V."/>
            <person name="Ament-Velasquez S.L."/>
            <person name="Kruys A."/>
            <person name="Hutchinson M.I."/>
            <person name="Powell A.J."/>
            <person name="Barry K."/>
            <person name="Miller A.N."/>
            <person name="Grigoriev I.V."/>
            <person name="Debuchy R."/>
            <person name="Gladieux P."/>
            <person name="Hiltunen Thoren M."/>
            <person name="Johannesson H."/>
        </authorList>
    </citation>
    <scope>NUCLEOTIDE SEQUENCE</scope>
    <source>
        <strain evidence="11">CBS 123565</strain>
    </source>
</reference>
<comment type="subcellular location">
    <subcellularLocation>
        <location evidence="2">Chromosome</location>
        <location evidence="2">Centromere</location>
        <location evidence="2">Kinetochore</location>
    </subcellularLocation>
    <subcellularLocation>
        <location evidence="1">Nucleus</location>
    </subcellularLocation>
</comment>
<dbReference type="Proteomes" id="UP001304895">
    <property type="component" value="Unassembled WGS sequence"/>
</dbReference>
<evidence type="ECO:0000256" key="9">
    <source>
        <dbReference type="ARBA" id="ARBA00023328"/>
    </source>
</evidence>
<feature type="region of interest" description="Disordered" evidence="10">
    <location>
        <begin position="1"/>
        <end position="72"/>
    </location>
</feature>
<proteinExistence type="predicted"/>
<feature type="compositionally biased region" description="Polar residues" evidence="10">
    <location>
        <begin position="13"/>
        <end position="22"/>
    </location>
</feature>
<dbReference type="PANTHER" id="PTHR15459">
    <property type="entry name" value="POLYAMINE-MODULATED FACTOR 1"/>
    <property type="match status" value="1"/>
</dbReference>
<keyword evidence="3" id="KW-0158">Chromosome</keyword>
<feature type="region of interest" description="Disordered" evidence="10">
    <location>
        <begin position="158"/>
        <end position="177"/>
    </location>
</feature>
<evidence type="ECO:0000256" key="7">
    <source>
        <dbReference type="ARBA" id="ARBA00023242"/>
    </source>
</evidence>
<reference evidence="11" key="2">
    <citation type="submission" date="2023-05" db="EMBL/GenBank/DDBJ databases">
        <authorList>
            <consortium name="Lawrence Berkeley National Laboratory"/>
            <person name="Steindorff A."/>
            <person name="Hensen N."/>
            <person name="Bonometti L."/>
            <person name="Westerberg I."/>
            <person name="Brannstrom I.O."/>
            <person name="Guillou S."/>
            <person name="Cros-Aarteil S."/>
            <person name="Calhoun S."/>
            <person name="Haridas S."/>
            <person name="Kuo A."/>
            <person name="Mondo S."/>
            <person name="Pangilinan J."/>
            <person name="Riley R."/>
            <person name="Labutti K."/>
            <person name="Andreopoulos B."/>
            <person name="Lipzen A."/>
            <person name="Chen C."/>
            <person name="Yanf M."/>
            <person name="Daum C."/>
            <person name="Ng V."/>
            <person name="Clum A."/>
            <person name="Ohm R."/>
            <person name="Martin F."/>
            <person name="Silar P."/>
            <person name="Natvig D."/>
            <person name="Lalanne C."/>
            <person name="Gautier V."/>
            <person name="Ament-Velasquez S.L."/>
            <person name="Kruys A."/>
            <person name="Hutchinson M.I."/>
            <person name="Powell A.J."/>
            <person name="Barry K."/>
            <person name="Miller A.N."/>
            <person name="Grigoriev I.V."/>
            <person name="Debuchy R."/>
            <person name="Gladieux P."/>
            <person name="Thoren M.H."/>
            <person name="Johannesson H."/>
        </authorList>
    </citation>
    <scope>NUCLEOTIDE SEQUENCE</scope>
    <source>
        <strain evidence="11">CBS 123565</strain>
    </source>
</reference>
<dbReference type="Pfam" id="PF03980">
    <property type="entry name" value="Nnf1"/>
    <property type="match status" value="1"/>
</dbReference>
<keyword evidence="7" id="KW-0539">Nucleus</keyword>
<name>A0AAN6UM41_9PEZI</name>
<organism evidence="11 12">
    <name type="scientific">Trichocladium antarcticum</name>
    <dbReference type="NCBI Taxonomy" id="1450529"/>
    <lineage>
        <taxon>Eukaryota</taxon>
        <taxon>Fungi</taxon>
        <taxon>Dikarya</taxon>
        <taxon>Ascomycota</taxon>
        <taxon>Pezizomycotina</taxon>
        <taxon>Sordariomycetes</taxon>
        <taxon>Sordariomycetidae</taxon>
        <taxon>Sordariales</taxon>
        <taxon>Chaetomiaceae</taxon>
        <taxon>Trichocladium</taxon>
    </lineage>
</organism>
<keyword evidence="12" id="KW-1185">Reference proteome</keyword>
<keyword evidence="4" id="KW-0132">Cell division</keyword>
<evidence type="ECO:0000313" key="12">
    <source>
        <dbReference type="Proteomes" id="UP001304895"/>
    </source>
</evidence>
<keyword evidence="5" id="KW-0498">Mitosis</keyword>
<evidence type="ECO:0000256" key="10">
    <source>
        <dbReference type="SAM" id="MobiDB-lite"/>
    </source>
</evidence>
<dbReference type="GO" id="GO:0007059">
    <property type="term" value="P:chromosome segregation"/>
    <property type="evidence" value="ECO:0007669"/>
    <property type="project" value="TreeGrafter"/>
</dbReference>
<feature type="compositionally biased region" description="Pro residues" evidence="10">
    <location>
        <begin position="167"/>
        <end position="177"/>
    </location>
</feature>
<keyword evidence="6" id="KW-0995">Kinetochore</keyword>
<dbReference type="PANTHER" id="PTHR15459:SF3">
    <property type="entry name" value="POLYAMINE-MODULATED FACTOR 1"/>
    <property type="match status" value="1"/>
</dbReference>
<evidence type="ECO:0000256" key="3">
    <source>
        <dbReference type="ARBA" id="ARBA00022454"/>
    </source>
</evidence>
<dbReference type="GO" id="GO:0051301">
    <property type="term" value="P:cell division"/>
    <property type="evidence" value="ECO:0007669"/>
    <property type="project" value="UniProtKB-KW"/>
</dbReference>
<dbReference type="GO" id="GO:0000444">
    <property type="term" value="C:MIS12/MIND type complex"/>
    <property type="evidence" value="ECO:0007669"/>
    <property type="project" value="InterPro"/>
</dbReference>
<sequence>MSSGQDTAPAAGQPQQEPNQDTEMAPAPRAETLPAQQPPSATSPEAQPPAEPADAEPSSTPTPAPESAAAPIPGPRAARLQALFASTAKHTLDKINKDNFASCFPTIATKAPGTLEFVQRQMVERLGGLWNKEFETILHNRAVVARLNELESLVADAARRRQDQDPTDPPPPIPPHTLPAATILRAHLDPHLAAQQAQLRARLHDTQTGNARLWDEVVAQRAEMEALLGAVDKVLRDLDGAGGLLGGVAAELAEETRVAEGQVRAAAGGGG</sequence>
<evidence type="ECO:0000313" key="11">
    <source>
        <dbReference type="EMBL" id="KAK4135284.1"/>
    </source>
</evidence>
<dbReference type="InterPro" id="IPR007128">
    <property type="entry name" value="PMF1/Nnf1"/>
</dbReference>
<gene>
    <name evidence="11" type="ORF">BT67DRAFT_455331</name>
</gene>
<keyword evidence="9" id="KW-0137">Centromere</keyword>
<dbReference type="EMBL" id="MU853406">
    <property type="protein sequence ID" value="KAK4135284.1"/>
    <property type="molecule type" value="Genomic_DNA"/>
</dbReference>
<evidence type="ECO:0000256" key="4">
    <source>
        <dbReference type="ARBA" id="ARBA00022618"/>
    </source>
</evidence>
<evidence type="ECO:0000256" key="2">
    <source>
        <dbReference type="ARBA" id="ARBA00004629"/>
    </source>
</evidence>
<keyword evidence="8" id="KW-0131">Cell cycle</keyword>
<evidence type="ECO:0000256" key="6">
    <source>
        <dbReference type="ARBA" id="ARBA00022838"/>
    </source>
</evidence>
<evidence type="ECO:0000256" key="5">
    <source>
        <dbReference type="ARBA" id="ARBA00022776"/>
    </source>
</evidence>
<protein>
    <submittedName>
        <fullName evidence="11">Nnf1-domain-containing protein</fullName>
    </submittedName>
</protein>
<feature type="compositionally biased region" description="Low complexity" evidence="10">
    <location>
        <begin position="34"/>
        <end position="45"/>
    </location>
</feature>
<evidence type="ECO:0000256" key="8">
    <source>
        <dbReference type="ARBA" id="ARBA00023306"/>
    </source>
</evidence>
<dbReference type="AlphaFoldDB" id="A0AAN6UM41"/>
<accession>A0AAN6UM41</accession>
<comment type="caution">
    <text evidence="11">The sequence shown here is derived from an EMBL/GenBank/DDBJ whole genome shotgun (WGS) entry which is preliminary data.</text>
</comment>
<dbReference type="GO" id="GO:0005634">
    <property type="term" value="C:nucleus"/>
    <property type="evidence" value="ECO:0007669"/>
    <property type="project" value="UniProtKB-SubCell"/>
</dbReference>